<evidence type="ECO:0000256" key="1">
    <source>
        <dbReference type="SAM" id="SignalP"/>
    </source>
</evidence>
<dbReference type="EMBL" id="UZAM01011100">
    <property type="protein sequence ID" value="VDP14816.1"/>
    <property type="molecule type" value="Genomic_DNA"/>
</dbReference>
<dbReference type="AlphaFoldDB" id="A0A183IWF0"/>
<feature type="signal peptide" evidence="1">
    <location>
        <begin position="1"/>
        <end position="25"/>
    </location>
</feature>
<sequence>MAPNVSVTESGCFLILFLLNSEIHAAVRVCPCSLITRVRMESERKPRTNWLLASSCRVRSWPTIEKQQQRSTAVRNSERWLSWFGSLCSPGNSASSAGECFGRSYVTHQNLQEFRINAEENELGFPLGATSAMLNEEGVGWLDVSCSKAIPMERHHCSVRSFFIHNNFHRPHVHSLSANTTSVTVPSPPF</sequence>
<organism evidence="4">
    <name type="scientific">Soboliphyme baturini</name>
    <dbReference type="NCBI Taxonomy" id="241478"/>
    <lineage>
        <taxon>Eukaryota</taxon>
        <taxon>Metazoa</taxon>
        <taxon>Ecdysozoa</taxon>
        <taxon>Nematoda</taxon>
        <taxon>Enoplea</taxon>
        <taxon>Dorylaimia</taxon>
        <taxon>Dioctophymatida</taxon>
        <taxon>Dioctophymatoidea</taxon>
        <taxon>Soboliphymatidae</taxon>
        <taxon>Soboliphyme</taxon>
    </lineage>
</organism>
<dbReference type="Proteomes" id="UP000270296">
    <property type="component" value="Unassembled WGS sequence"/>
</dbReference>
<keyword evidence="1" id="KW-0732">Signal</keyword>
<evidence type="ECO:0000313" key="4">
    <source>
        <dbReference type="WBParaSite" id="SBAD_0000824201-mRNA-1"/>
    </source>
</evidence>
<reference evidence="2 3" key="2">
    <citation type="submission" date="2018-11" db="EMBL/GenBank/DDBJ databases">
        <authorList>
            <consortium name="Pathogen Informatics"/>
        </authorList>
    </citation>
    <scope>NUCLEOTIDE SEQUENCE [LARGE SCALE GENOMIC DNA]</scope>
</reference>
<reference evidence="4" key="1">
    <citation type="submission" date="2016-06" db="UniProtKB">
        <authorList>
            <consortium name="WormBaseParasite"/>
        </authorList>
    </citation>
    <scope>IDENTIFICATION</scope>
</reference>
<keyword evidence="3" id="KW-1185">Reference proteome</keyword>
<name>A0A183IWF0_9BILA</name>
<dbReference type="WBParaSite" id="SBAD_0000824201-mRNA-1">
    <property type="protein sequence ID" value="SBAD_0000824201-mRNA-1"/>
    <property type="gene ID" value="SBAD_0000824201"/>
</dbReference>
<feature type="chain" id="PRO_5043140305" evidence="1">
    <location>
        <begin position="26"/>
        <end position="190"/>
    </location>
</feature>
<gene>
    <name evidence="2" type="ORF">SBAD_LOCUS7947</name>
</gene>
<accession>A0A183IWF0</accession>
<protein>
    <submittedName>
        <fullName evidence="4">Secreted protein</fullName>
    </submittedName>
</protein>
<evidence type="ECO:0000313" key="3">
    <source>
        <dbReference type="Proteomes" id="UP000270296"/>
    </source>
</evidence>
<evidence type="ECO:0000313" key="2">
    <source>
        <dbReference type="EMBL" id="VDP14816.1"/>
    </source>
</evidence>
<proteinExistence type="predicted"/>